<dbReference type="InterPro" id="IPR013917">
    <property type="entry name" value="tRNA_wybutosine-synth"/>
</dbReference>
<evidence type="ECO:0000259" key="6">
    <source>
        <dbReference type="Pfam" id="PF08608"/>
    </source>
</evidence>
<dbReference type="AlphaFoldDB" id="A0A9Q0DJN8"/>
<dbReference type="InterPro" id="IPR034556">
    <property type="entry name" value="tRNA_wybutosine-synthase"/>
</dbReference>
<sequence>MAAMGESEGFPGVKPERYQEGLRPVPDGGANHVPAYQLLHPPAARQAHLQLPGHQRTVPSGDQNSYPNPVCPFPVMTRSLAPVIQLNVSVDASPMDSLKKIDQPLFQDFWTRFLNSLKALEEKRQRTVYRLTLVKAWSVDELRAYSELVALGRPDFIRVKGVTYCGESPASSLTMANVPWHQEVVSFIKQPTWPTCCPTTLSPANTSTLTAFSSLTPSSGWRRSGGRGSTTSASRIWSGPTRRAGAGRSGLRPPQDTRYQRHSKTKDISGC</sequence>
<reference evidence="7" key="1">
    <citation type="submission" date="2022-07" db="EMBL/GenBank/DDBJ databases">
        <title>Chromosome-level genome of Muraenolepis orangiensis.</title>
        <authorList>
            <person name="Kim J."/>
        </authorList>
    </citation>
    <scope>NUCLEOTIDE SEQUENCE</scope>
    <source>
        <strain evidence="7">KU_S4_2022</strain>
        <tissue evidence="7">Muscle</tissue>
    </source>
</reference>
<keyword evidence="8" id="KW-1185">Reference proteome</keyword>
<evidence type="ECO:0000256" key="5">
    <source>
        <dbReference type="SAM" id="MobiDB-lite"/>
    </source>
</evidence>
<comment type="cofactor">
    <cofactor evidence="1">
        <name>[4Fe-4S] cluster</name>
        <dbReference type="ChEBI" id="CHEBI:49883"/>
    </cofactor>
</comment>
<evidence type="ECO:0000313" key="8">
    <source>
        <dbReference type="Proteomes" id="UP001148018"/>
    </source>
</evidence>
<organism evidence="7 8">
    <name type="scientific">Muraenolepis orangiensis</name>
    <name type="common">Patagonian moray cod</name>
    <dbReference type="NCBI Taxonomy" id="630683"/>
    <lineage>
        <taxon>Eukaryota</taxon>
        <taxon>Metazoa</taxon>
        <taxon>Chordata</taxon>
        <taxon>Craniata</taxon>
        <taxon>Vertebrata</taxon>
        <taxon>Euteleostomi</taxon>
        <taxon>Actinopterygii</taxon>
        <taxon>Neopterygii</taxon>
        <taxon>Teleostei</taxon>
        <taxon>Neoteleostei</taxon>
        <taxon>Acanthomorphata</taxon>
        <taxon>Zeiogadaria</taxon>
        <taxon>Gadariae</taxon>
        <taxon>Gadiformes</taxon>
        <taxon>Muraenolepidoidei</taxon>
        <taxon>Muraenolepididae</taxon>
        <taxon>Muraenolepis</taxon>
    </lineage>
</organism>
<evidence type="ECO:0000313" key="7">
    <source>
        <dbReference type="EMBL" id="KAJ3590449.1"/>
    </source>
</evidence>
<dbReference type="Proteomes" id="UP001148018">
    <property type="component" value="Unassembled WGS sequence"/>
</dbReference>
<keyword evidence="4" id="KW-0456">Lyase</keyword>
<keyword evidence="2" id="KW-0408">Iron</keyword>
<dbReference type="EMBL" id="JANIIK010000114">
    <property type="protein sequence ID" value="KAJ3590449.1"/>
    <property type="molecule type" value="Genomic_DNA"/>
</dbReference>
<dbReference type="PANTHER" id="PTHR13930:SF0">
    <property type="entry name" value="S-ADENOSYL-L-METHIONINE-DEPENDENT TRNA 4-DEMETHYLWYOSINE SYNTHASE TYW1-RELATED"/>
    <property type="match status" value="1"/>
</dbReference>
<keyword evidence="2" id="KW-0479">Metal-binding</keyword>
<dbReference type="GO" id="GO:0031591">
    <property type="term" value="P:wybutosine biosynthetic process"/>
    <property type="evidence" value="ECO:0007669"/>
    <property type="project" value="TreeGrafter"/>
</dbReference>
<dbReference type="Gene3D" id="3.20.20.70">
    <property type="entry name" value="Aldolase class I"/>
    <property type="match status" value="1"/>
</dbReference>
<dbReference type="Pfam" id="PF08608">
    <property type="entry name" value="Wyosine_form"/>
    <property type="match status" value="1"/>
</dbReference>
<evidence type="ECO:0000256" key="3">
    <source>
        <dbReference type="ARBA" id="ARBA00022694"/>
    </source>
</evidence>
<evidence type="ECO:0000256" key="2">
    <source>
        <dbReference type="ARBA" id="ARBA00022485"/>
    </source>
</evidence>
<keyword evidence="2" id="KW-0004">4Fe-4S</keyword>
<dbReference type="GO" id="GO:0051539">
    <property type="term" value="F:4 iron, 4 sulfur cluster binding"/>
    <property type="evidence" value="ECO:0007669"/>
    <property type="project" value="UniProtKB-KW"/>
</dbReference>
<keyword evidence="3" id="KW-0819">tRNA processing</keyword>
<dbReference type="OrthoDB" id="271553at2759"/>
<evidence type="ECO:0000256" key="4">
    <source>
        <dbReference type="ARBA" id="ARBA00023239"/>
    </source>
</evidence>
<feature type="region of interest" description="Disordered" evidence="5">
    <location>
        <begin position="1"/>
        <end position="33"/>
    </location>
</feature>
<dbReference type="GO" id="GO:0016829">
    <property type="term" value="F:lyase activity"/>
    <property type="evidence" value="ECO:0007669"/>
    <property type="project" value="UniProtKB-KW"/>
</dbReference>
<dbReference type="PANTHER" id="PTHR13930">
    <property type="entry name" value="S-ADENOSYL-L-METHIONINE-DEPENDENT TRNA 4-DEMETHYLWYOSINE SYNTHASE"/>
    <property type="match status" value="1"/>
</dbReference>
<protein>
    <recommendedName>
        <fullName evidence="6">tRNA wybutosine-synthesis domain-containing protein</fullName>
    </recommendedName>
</protein>
<keyword evidence="2" id="KW-0411">Iron-sulfur</keyword>
<evidence type="ECO:0000256" key="1">
    <source>
        <dbReference type="ARBA" id="ARBA00001966"/>
    </source>
</evidence>
<feature type="domain" description="tRNA wybutosine-synthesis" evidence="6">
    <location>
        <begin position="152"/>
        <end position="189"/>
    </location>
</feature>
<gene>
    <name evidence="7" type="ORF">NHX12_008400</name>
</gene>
<comment type="caution">
    <text evidence="7">The sequence shown here is derived from an EMBL/GenBank/DDBJ whole genome shotgun (WGS) entry which is preliminary data.</text>
</comment>
<name>A0A9Q0DJN8_9TELE</name>
<proteinExistence type="predicted"/>
<feature type="region of interest" description="Disordered" evidence="5">
    <location>
        <begin position="217"/>
        <end position="271"/>
    </location>
</feature>
<accession>A0A9Q0DJN8</accession>
<dbReference type="InterPro" id="IPR013785">
    <property type="entry name" value="Aldolase_TIM"/>
</dbReference>